<dbReference type="GO" id="GO:0004523">
    <property type="term" value="F:RNA-DNA hybrid ribonuclease activity"/>
    <property type="evidence" value="ECO:0007669"/>
    <property type="project" value="InterPro"/>
</dbReference>
<name>A0AAP0WMM4_LIQFO</name>
<dbReference type="Proteomes" id="UP001415857">
    <property type="component" value="Unassembled WGS sequence"/>
</dbReference>
<keyword evidence="3" id="KW-1185">Reference proteome</keyword>
<dbReference type="InterPro" id="IPR012337">
    <property type="entry name" value="RNaseH-like_sf"/>
</dbReference>
<evidence type="ECO:0000313" key="3">
    <source>
        <dbReference type="Proteomes" id="UP001415857"/>
    </source>
</evidence>
<reference evidence="2 3" key="1">
    <citation type="journal article" date="2024" name="Plant J.">
        <title>Genome sequences and population genomics reveal climatic adaptation and genomic divergence between two closely related sweetgum species.</title>
        <authorList>
            <person name="Xu W.Q."/>
            <person name="Ren C.Q."/>
            <person name="Zhang X.Y."/>
            <person name="Comes H.P."/>
            <person name="Liu X.H."/>
            <person name="Li Y.G."/>
            <person name="Kettle C.J."/>
            <person name="Jalonen R."/>
            <person name="Gaisberger H."/>
            <person name="Ma Y.Z."/>
            <person name="Qiu Y.X."/>
        </authorList>
    </citation>
    <scope>NUCLEOTIDE SEQUENCE [LARGE SCALE GENOMIC DNA]</scope>
    <source>
        <strain evidence="2">Hangzhou</strain>
    </source>
</reference>
<dbReference type="InterPro" id="IPR052929">
    <property type="entry name" value="RNase_H-like_EbsB-rel"/>
</dbReference>
<dbReference type="EMBL" id="JBBPBK010000012">
    <property type="protein sequence ID" value="KAK9274252.1"/>
    <property type="molecule type" value="Genomic_DNA"/>
</dbReference>
<dbReference type="InterPro" id="IPR002156">
    <property type="entry name" value="RNaseH_domain"/>
</dbReference>
<dbReference type="SUPFAM" id="SSF53098">
    <property type="entry name" value="Ribonuclease H-like"/>
    <property type="match status" value="1"/>
</dbReference>
<evidence type="ECO:0000259" key="1">
    <source>
        <dbReference type="Pfam" id="PF13456"/>
    </source>
</evidence>
<evidence type="ECO:0000313" key="2">
    <source>
        <dbReference type="EMBL" id="KAK9274252.1"/>
    </source>
</evidence>
<sequence length="97" mass="10673">MAVRFAMGFARDLGLHSVELEGDSATVVTSLNSNEALLTPLGLLLEDIQAVATLFSEVTFSHIQHKGNAVAHALARHDNNIKDLCVWMEEVPEFIRE</sequence>
<accession>A0AAP0WMM4</accession>
<dbReference type="Gene3D" id="3.30.420.10">
    <property type="entry name" value="Ribonuclease H-like superfamily/Ribonuclease H"/>
    <property type="match status" value="1"/>
</dbReference>
<organism evidence="2 3">
    <name type="scientific">Liquidambar formosana</name>
    <name type="common">Formosan gum</name>
    <dbReference type="NCBI Taxonomy" id="63359"/>
    <lineage>
        <taxon>Eukaryota</taxon>
        <taxon>Viridiplantae</taxon>
        <taxon>Streptophyta</taxon>
        <taxon>Embryophyta</taxon>
        <taxon>Tracheophyta</taxon>
        <taxon>Spermatophyta</taxon>
        <taxon>Magnoliopsida</taxon>
        <taxon>eudicotyledons</taxon>
        <taxon>Gunneridae</taxon>
        <taxon>Pentapetalae</taxon>
        <taxon>Saxifragales</taxon>
        <taxon>Altingiaceae</taxon>
        <taxon>Liquidambar</taxon>
    </lineage>
</organism>
<dbReference type="Pfam" id="PF13456">
    <property type="entry name" value="RVT_3"/>
    <property type="match status" value="1"/>
</dbReference>
<comment type="caution">
    <text evidence="2">The sequence shown here is derived from an EMBL/GenBank/DDBJ whole genome shotgun (WGS) entry which is preliminary data.</text>
</comment>
<protein>
    <recommendedName>
        <fullName evidence="1">RNase H type-1 domain-containing protein</fullName>
    </recommendedName>
</protein>
<feature type="domain" description="RNase H type-1" evidence="1">
    <location>
        <begin position="2"/>
        <end position="77"/>
    </location>
</feature>
<proteinExistence type="predicted"/>
<dbReference type="GO" id="GO:0003676">
    <property type="term" value="F:nucleic acid binding"/>
    <property type="evidence" value="ECO:0007669"/>
    <property type="project" value="InterPro"/>
</dbReference>
<dbReference type="CDD" id="cd06222">
    <property type="entry name" value="RNase_H_like"/>
    <property type="match status" value="1"/>
</dbReference>
<dbReference type="InterPro" id="IPR044730">
    <property type="entry name" value="RNase_H-like_dom_plant"/>
</dbReference>
<dbReference type="PANTHER" id="PTHR47074">
    <property type="entry name" value="BNAC02G40300D PROTEIN"/>
    <property type="match status" value="1"/>
</dbReference>
<dbReference type="InterPro" id="IPR036397">
    <property type="entry name" value="RNaseH_sf"/>
</dbReference>
<dbReference type="PANTHER" id="PTHR47074:SF48">
    <property type="entry name" value="POLYNUCLEOTIDYL TRANSFERASE, RIBONUCLEASE H-LIKE SUPERFAMILY PROTEIN"/>
    <property type="match status" value="1"/>
</dbReference>
<dbReference type="AlphaFoldDB" id="A0AAP0WMM4"/>
<gene>
    <name evidence="2" type="ORF">L1049_019066</name>
</gene>